<dbReference type="Gene3D" id="3.40.50.2300">
    <property type="match status" value="1"/>
</dbReference>
<dbReference type="InterPro" id="IPR011006">
    <property type="entry name" value="CheY-like_superfamily"/>
</dbReference>
<feature type="domain" description="Response regulatory" evidence="3">
    <location>
        <begin position="4"/>
        <end position="120"/>
    </location>
</feature>
<dbReference type="PROSITE" id="PS50110">
    <property type="entry name" value="RESPONSE_REGULATORY"/>
    <property type="match status" value="1"/>
</dbReference>
<dbReference type="InterPro" id="IPR001789">
    <property type="entry name" value="Sig_transdc_resp-reg_receiver"/>
</dbReference>
<proteinExistence type="predicted"/>
<evidence type="ECO:0000259" key="3">
    <source>
        <dbReference type="PROSITE" id="PS50110"/>
    </source>
</evidence>
<sequence>MKKKILYIEDEPALQRALSAMLVREGFETLQALDGETGIRIAKEKKPDIVLLDLVLPRMNGFAVLQALKGDPETKDIPVLVLTNLEGVGDIEKVVEMGAVSYLVKTNYPLSELIEQIKRYLNQ</sequence>
<evidence type="ECO:0000313" key="5">
    <source>
        <dbReference type="Proteomes" id="UP000177152"/>
    </source>
</evidence>
<reference evidence="4 5" key="1">
    <citation type="journal article" date="2016" name="Nat. Commun.">
        <title>Thousands of microbial genomes shed light on interconnected biogeochemical processes in an aquifer system.</title>
        <authorList>
            <person name="Anantharaman K."/>
            <person name="Brown C.T."/>
            <person name="Hug L.A."/>
            <person name="Sharon I."/>
            <person name="Castelle C.J."/>
            <person name="Probst A.J."/>
            <person name="Thomas B.C."/>
            <person name="Singh A."/>
            <person name="Wilkins M.J."/>
            <person name="Karaoz U."/>
            <person name="Brodie E.L."/>
            <person name="Williams K.H."/>
            <person name="Hubbard S.S."/>
            <person name="Banfield J.F."/>
        </authorList>
    </citation>
    <scope>NUCLEOTIDE SEQUENCE [LARGE SCALE GENOMIC DNA]</scope>
</reference>
<dbReference type="PANTHER" id="PTHR44591">
    <property type="entry name" value="STRESS RESPONSE REGULATOR PROTEIN 1"/>
    <property type="match status" value="1"/>
</dbReference>
<dbReference type="SUPFAM" id="SSF52172">
    <property type="entry name" value="CheY-like"/>
    <property type="match status" value="1"/>
</dbReference>
<dbReference type="Proteomes" id="UP000177152">
    <property type="component" value="Unassembled WGS sequence"/>
</dbReference>
<evidence type="ECO:0000256" key="2">
    <source>
        <dbReference type="PROSITE-ProRule" id="PRU00169"/>
    </source>
</evidence>
<gene>
    <name evidence="4" type="ORF">A2633_01525</name>
</gene>
<dbReference type="Pfam" id="PF00072">
    <property type="entry name" value="Response_reg"/>
    <property type="match status" value="1"/>
</dbReference>
<dbReference type="AlphaFoldDB" id="A0A1G2K983"/>
<keyword evidence="1 2" id="KW-0597">Phosphoprotein</keyword>
<comment type="caution">
    <text evidence="4">The sequence shown here is derived from an EMBL/GenBank/DDBJ whole genome shotgun (WGS) entry which is preliminary data.</text>
</comment>
<evidence type="ECO:0000256" key="1">
    <source>
        <dbReference type="ARBA" id="ARBA00022553"/>
    </source>
</evidence>
<dbReference type="InterPro" id="IPR050595">
    <property type="entry name" value="Bact_response_regulator"/>
</dbReference>
<dbReference type="PANTHER" id="PTHR44591:SF3">
    <property type="entry name" value="RESPONSE REGULATORY DOMAIN-CONTAINING PROTEIN"/>
    <property type="match status" value="1"/>
</dbReference>
<dbReference type="GO" id="GO:0000160">
    <property type="term" value="P:phosphorelay signal transduction system"/>
    <property type="evidence" value="ECO:0007669"/>
    <property type="project" value="InterPro"/>
</dbReference>
<dbReference type="EMBL" id="MHQC01000001">
    <property type="protein sequence ID" value="OGZ95987.1"/>
    <property type="molecule type" value="Genomic_DNA"/>
</dbReference>
<protein>
    <recommendedName>
        <fullName evidence="3">Response regulatory domain-containing protein</fullName>
    </recommendedName>
</protein>
<dbReference type="SMART" id="SM00448">
    <property type="entry name" value="REC"/>
    <property type="match status" value="1"/>
</dbReference>
<organism evidence="4 5">
    <name type="scientific">Candidatus Sungbacteria bacterium RIFCSPHIGHO2_01_FULL_47_32</name>
    <dbReference type="NCBI Taxonomy" id="1802264"/>
    <lineage>
        <taxon>Bacteria</taxon>
        <taxon>Candidatus Sungiibacteriota</taxon>
    </lineage>
</organism>
<feature type="modified residue" description="4-aspartylphosphate" evidence="2">
    <location>
        <position position="53"/>
    </location>
</feature>
<accession>A0A1G2K983</accession>
<name>A0A1G2K983_9BACT</name>
<evidence type="ECO:0000313" key="4">
    <source>
        <dbReference type="EMBL" id="OGZ95987.1"/>
    </source>
</evidence>